<evidence type="ECO:0000313" key="1">
    <source>
        <dbReference type="EMBL" id="MBQ0829149.1"/>
    </source>
</evidence>
<dbReference type="RefSeq" id="WP_210874767.1">
    <property type="nucleotide sequence ID" value="NZ_JAGPNL010000006.1"/>
</dbReference>
<name>A0A941AZS3_9ACTN</name>
<sequence>MSFFYGPGRNIYATGHVIRTVRLLMRTHGLDVPLSVIARECGTSRTFLYTHWKSAGALRTRAMTVEIGYAFDEARRTAPSDGTVPGIVAHLTEVVRVVRRHPTTAAVARSSPGVFSAAHSAVDGPLVRTAADRVGDVLHPLAPRGGVLADPALRSRTWKILWVARPAALCPEAVGDQEREDALDDAFGELVSDLLTPWTPTD</sequence>
<dbReference type="Gene3D" id="1.10.357.10">
    <property type="entry name" value="Tetracycline Repressor, domain 2"/>
    <property type="match status" value="1"/>
</dbReference>
<dbReference type="SUPFAM" id="SSF46689">
    <property type="entry name" value="Homeodomain-like"/>
    <property type="match status" value="1"/>
</dbReference>
<dbReference type="AlphaFoldDB" id="A0A941AZS3"/>
<proteinExistence type="predicted"/>
<evidence type="ECO:0008006" key="3">
    <source>
        <dbReference type="Google" id="ProtNLM"/>
    </source>
</evidence>
<organism evidence="1 2">
    <name type="scientific">Streptomyces tagetis</name>
    <dbReference type="NCBI Taxonomy" id="2820809"/>
    <lineage>
        <taxon>Bacteria</taxon>
        <taxon>Bacillati</taxon>
        <taxon>Actinomycetota</taxon>
        <taxon>Actinomycetes</taxon>
        <taxon>Kitasatosporales</taxon>
        <taxon>Streptomycetaceae</taxon>
        <taxon>Streptomyces</taxon>
    </lineage>
</organism>
<dbReference type="EMBL" id="JAGPNL010000006">
    <property type="protein sequence ID" value="MBQ0829149.1"/>
    <property type="molecule type" value="Genomic_DNA"/>
</dbReference>
<accession>A0A941AZS3</accession>
<keyword evidence="2" id="KW-1185">Reference proteome</keyword>
<evidence type="ECO:0000313" key="2">
    <source>
        <dbReference type="Proteomes" id="UP000677875"/>
    </source>
</evidence>
<dbReference type="Proteomes" id="UP000677875">
    <property type="component" value="Unassembled WGS sequence"/>
</dbReference>
<reference evidence="1" key="1">
    <citation type="submission" date="2021-04" db="EMBL/GenBank/DDBJ databases">
        <title>Genome seq and assembly of Streptomyces sp. RG38.</title>
        <authorList>
            <person name="Chhetri G."/>
        </authorList>
    </citation>
    <scope>NUCLEOTIDE SEQUENCE</scope>
    <source>
        <strain evidence="1">RG38</strain>
    </source>
</reference>
<comment type="caution">
    <text evidence="1">The sequence shown here is derived from an EMBL/GenBank/DDBJ whole genome shotgun (WGS) entry which is preliminary data.</text>
</comment>
<protein>
    <recommendedName>
        <fullName evidence="3">TetR family transcriptional regulator</fullName>
    </recommendedName>
</protein>
<dbReference type="InterPro" id="IPR009057">
    <property type="entry name" value="Homeodomain-like_sf"/>
</dbReference>
<gene>
    <name evidence="1" type="ORF">J5Y05_22025</name>
</gene>